<dbReference type="EMBL" id="PZQS01000005">
    <property type="protein sequence ID" value="PVD29568.1"/>
    <property type="molecule type" value="Genomic_DNA"/>
</dbReference>
<proteinExistence type="predicted"/>
<gene>
    <name evidence="1" type="ORF">C0Q70_08822</name>
</gene>
<reference evidence="1 2" key="1">
    <citation type="submission" date="2018-04" db="EMBL/GenBank/DDBJ databases">
        <title>The genome of golden apple snail Pomacea canaliculata provides insight into stress tolerance and invasive adaptation.</title>
        <authorList>
            <person name="Liu C."/>
            <person name="Liu B."/>
            <person name="Ren Y."/>
            <person name="Zhang Y."/>
            <person name="Wang H."/>
            <person name="Li S."/>
            <person name="Jiang F."/>
            <person name="Yin L."/>
            <person name="Zhang G."/>
            <person name="Qian W."/>
            <person name="Fan W."/>
        </authorList>
    </citation>
    <scope>NUCLEOTIDE SEQUENCE [LARGE SCALE GENOMIC DNA]</scope>
    <source>
        <strain evidence="1">SZHN2017</strain>
        <tissue evidence="1">Muscle</tissue>
    </source>
</reference>
<name>A0A2T7P823_POMCA</name>
<organism evidence="1 2">
    <name type="scientific">Pomacea canaliculata</name>
    <name type="common">Golden apple snail</name>
    <dbReference type="NCBI Taxonomy" id="400727"/>
    <lineage>
        <taxon>Eukaryota</taxon>
        <taxon>Metazoa</taxon>
        <taxon>Spiralia</taxon>
        <taxon>Lophotrochozoa</taxon>
        <taxon>Mollusca</taxon>
        <taxon>Gastropoda</taxon>
        <taxon>Caenogastropoda</taxon>
        <taxon>Architaenioglossa</taxon>
        <taxon>Ampullarioidea</taxon>
        <taxon>Ampullariidae</taxon>
        <taxon>Pomacea</taxon>
    </lineage>
</organism>
<keyword evidence="2" id="KW-1185">Reference proteome</keyword>
<comment type="caution">
    <text evidence="1">The sequence shown here is derived from an EMBL/GenBank/DDBJ whole genome shotgun (WGS) entry which is preliminary data.</text>
</comment>
<sequence length="323" mass="35425">MFELMRDHMTLPRGQIVQVESSQTLIKGIAGTVQATEGLWHCQNKRKTRKAILFDAHGYPGVSGGITGQGIVHAVSHVFCTQAASFPTPFLFLLPAPFSLPPDIPDKRRVLLRRPGGDDEGLNDGVPVRYELPTSKAARNPQLKAQSRTTEAPKFADKMFHFDAQMNFSFQICSRSLGKSIITAMGGSSFSLHWGAPTNWNFLKECTLRILPAATTPPPPSLYRLTYHFPGLAPIWAAQNETGVGFINPETKVPVGTGVASNIWQAATALNIKENETEDYEKPIADHDYDMTRDSNSSCWRAPLTKAHGKVAFLTARGHELGG</sequence>
<accession>A0A2T7P823</accession>
<protein>
    <submittedName>
        <fullName evidence="1">Uncharacterized protein</fullName>
    </submittedName>
</protein>
<dbReference type="Proteomes" id="UP000245119">
    <property type="component" value="Linkage Group LG5"/>
</dbReference>
<evidence type="ECO:0000313" key="2">
    <source>
        <dbReference type="Proteomes" id="UP000245119"/>
    </source>
</evidence>
<evidence type="ECO:0000313" key="1">
    <source>
        <dbReference type="EMBL" id="PVD29568.1"/>
    </source>
</evidence>
<dbReference type="AlphaFoldDB" id="A0A2T7P823"/>